<protein>
    <submittedName>
        <fullName evidence="2">Uncharacterized protein</fullName>
    </submittedName>
</protein>
<organism evidence="2 3">
    <name type="scientific">Candidatus Nomurabacteria bacterium CG10_big_fil_rev_8_21_14_0_10_35_16</name>
    <dbReference type="NCBI Taxonomy" id="1974731"/>
    <lineage>
        <taxon>Bacteria</taxon>
        <taxon>Candidatus Nomuraibacteriota</taxon>
    </lineage>
</organism>
<name>A0A2H0TB02_9BACT</name>
<dbReference type="EMBL" id="PFCQ01000013">
    <property type="protein sequence ID" value="PIR68171.1"/>
    <property type="molecule type" value="Genomic_DNA"/>
</dbReference>
<evidence type="ECO:0000256" key="1">
    <source>
        <dbReference type="SAM" id="Phobius"/>
    </source>
</evidence>
<accession>A0A2H0TB02</accession>
<evidence type="ECO:0000313" key="2">
    <source>
        <dbReference type="EMBL" id="PIR68171.1"/>
    </source>
</evidence>
<reference evidence="3" key="1">
    <citation type="submission" date="2017-09" db="EMBL/GenBank/DDBJ databases">
        <title>Depth-based differentiation of microbial function through sediment-hosted aquifers and enrichment of novel symbionts in the deep terrestrial subsurface.</title>
        <authorList>
            <person name="Probst A.J."/>
            <person name="Ladd B."/>
            <person name="Jarett J.K."/>
            <person name="Geller-Mcgrath D.E."/>
            <person name="Sieber C.M.K."/>
            <person name="Emerson J.B."/>
            <person name="Anantharaman K."/>
            <person name="Thomas B.C."/>
            <person name="Malmstrom R."/>
            <person name="Stieglmeier M."/>
            <person name="Klingl A."/>
            <person name="Woyke T."/>
            <person name="Ryan C.M."/>
            <person name="Banfield J.F."/>
        </authorList>
    </citation>
    <scope>NUCLEOTIDE SEQUENCE [LARGE SCALE GENOMIC DNA]</scope>
</reference>
<keyword evidence="1" id="KW-1133">Transmembrane helix</keyword>
<sequence length="139" mass="16597">MNILIPLFIISFVAITIMFNRKLSLIQNKDVSILEKEPSSLEIPYVVEIKYITTKKIKRYSYVALVTIIRLYFRSINLLKVKHTNLKTKLSNWHKRDIENGSENKEVNKFLRMVSDYKYKIRKIKHNIKKEEEEKITPP</sequence>
<comment type="caution">
    <text evidence="2">The sequence shown here is derived from an EMBL/GenBank/DDBJ whole genome shotgun (WGS) entry which is preliminary data.</text>
</comment>
<proteinExistence type="predicted"/>
<dbReference type="Proteomes" id="UP000230094">
    <property type="component" value="Unassembled WGS sequence"/>
</dbReference>
<evidence type="ECO:0000313" key="3">
    <source>
        <dbReference type="Proteomes" id="UP000230094"/>
    </source>
</evidence>
<gene>
    <name evidence="2" type="ORF">COU49_02380</name>
</gene>
<dbReference type="AlphaFoldDB" id="A0A2H0TB02"/>
<keyword evidence="1" id="KW-0472">Membrane</keyword>
<keyword evidence="1" id="KW-0812">Transmembrane</keyword>
<feature type="transmembrane region" description="Helical" evidence="1">
    <location>
        <begin position="6"/>
        <end position="23"/>
    </location>
</feature>